<dbReference type="Pfam" id="PF01613">
    <property type="entry name" value="Flavin_Reduct"/>
    <property type="match status" value="1"/>
</dbReference>
<dbReference type="InterPro" id="IPR050268">
    <property type="entry name" value="NADH-dep_flavin_reductase"/>
</dbReference>
<reference evidence="4" key="1">
    <citation type="journal article" date="2019" name="Int. J. Syst. Evol. Microbiol.">
        <title>The Global Catalogue of Microorganisms (GCM) 10K type strain sequencing project: providing services to taxonomists for standard genome sequencing and annotation.</title>
        <authorList>
            <consortium name="The Broad Institute Genomics Platform"/>
            <consortium name="The Broad Institute Genome Sequencing Center for Infectious Disease"/>
            <person name="Wu L."/>
            <person name="Ma J."/>
        </authorList>
    </citation>
    <scope>NUCLEOTIDE SEQUENCE [LARGE SCALE GENOMIC DNA]</scope>
    <source>
        <strain evidence="4">CGMCC 1.12237</strain>
    </source>
</reference>
<dbReference type="SUPFAM" id="SSF50475">
    <property type="entry name" value="FMN-binding split barrel"/>
    <property type="match status" value="1"/>
</dbReference>
<dbReference type="GO" id="GO:0016491">
    <property type="term" value="F:oxidoreductase activity"/>
    <property type="evidence" value="ECO:0007669"/>
    <property type="project" value="UniProtKB-KW"/>
</dbReference>
<evidence type="ECO:0000313" key="4">
    <source>
        <dbReference type="Proteomes" id="UP001596147"/>
    </source>
</evidence>
<protein>
    <submittedName>
        <fullName evidence="3">Flavin reductase family protein</fullName>
        <ecNumber evidence="3">1.-.-.-</ecNumber>
    </submittedName>
</protein>
<keyword evidence="1 3" id="KW-0560">Oxidoreductase</keyword>
<dbReference type="InterPro" id="IPR012349">
    <property type="entry name" value="Split_barrel_FMN-bd"/>
</dbReference>
<comment type="caution">
    <text evidence="3">The sequence shown here is derived from an EMBL/GenBank/DDBJ whole genome shotgun (WGS) entry which is preliminary data.</text>
</comment>
<evidence type="ECO:0000313" key="3">
    <source>
        <dbReference type="EMBL" id="MFC5465322.1"/>
    </source>
</evidence>
<dbReference type="SMART" id="SM00903">
    <property type="entry name" value="Flavin_Reduct"/>
    <property type="match status" value="1"/>
</dbReference>
<name>A0ABW0LK97_9BACI</name>
<feature type="domain" description="Flavin reductase like" evidence="2">
    <location>
        <begin position="10"/>
        <end position="150"/>
    </location>
</feature>
<evidence type="ECO:0000259" key="2">
    <source>
        <dbReference type="SMART" id="SM00903"/>
    </source>
</evidence>
<dbReference type="PANTHER" id="PTHR30466:SF1">
    <property type="entry name" value="FMN REDUCTASE (NADH) RUTF"/>
    <property type="match status" value="1"/>
</dbReference>
<evidence type="ECO:0000256" key="1">
    <source>
        <dbReference type="ARBA" id="ARBA00023002"/>
    </source>
</evidence>
<dbReference type="Gene3D" id="2.30.110.10">
    <property type="entry name" value="Electron Transport, Fmn-binding Protein, Chain A"/>
    <property type="match status" value="1"/>
</dbReference>
<accession>A0ABW0LK97</accession>
<dbReference type="Proteomes" id="UP001596147">
    <property type="component" value="Unassembled WGS sequence"/>
</dbReference>
<dbReference type="EC" id="1.-.-.-" evidence="3"/>
<dbReference type="PANTHER" id="PTHR30466">
    <property type="entry name" value="FLAVIN REDUCTASE"/>
    <property type="match status" value="1"/>
</dbReference>
<organism evidence="3 4">
    <name type="scientific">Lederbergia graminis</name>
    <dbReference type="NCBI Taxonomy" id="735518"/>
    <lineage>
        <taxon>Bacteria</taxon>
        <taxon>Bacillati</taxon>
        <taxon>Bacillota</taxon>
        <taxon>Bacilli</taxon>
        <taxon>Bacillales</taxon>
        <taxon>Bacillaceae</taxon>
        <taxon>Lederbergia</taxon>
    </lineage>
</organism>
<keyword evidence="4" id="KW-1185">Reference proteome</keyword>
<dbReference type="InterPro" id="IPR002563">
    <property type="entry name" value="Flavin_Rdtase-like_dom"/>
</dbReference>
<proteinExistence type="predicted"/>
<sequence length="152" mass="16975">MDDRTFRTAMGKFATGVTVVTTKVNDTVHGMTANSFVSVSLNPKLVLISVGKQTSMHNYIKQSGSFAISVLNENQEEISALFASQLKDEREIEFELFNEMEVISDAIVQITCELYDMTEAGDHTLYIGEVTDLRIQDGEPLCFYGGKYRKVT</sequence>
<gene>
    <name evidence="3" type="ORF">ACFPM4_11235</name>
</gene>
<dbReference type="RefSeq" id="WP_382351501.1">
    <property type="nucleotide sequence ID" value="NZ_JBHSMC010000014.1"/>
</dbReference>
<dbReference type="EMBL" id="JBHSMC010000014">
    <property type="protein sequence ID" value="MFC5465322.1"/>
    <property type="molecule type" value="Genomic_DNA"/>
</dbReference>